<dbReference type="Gene3D" id="3.40.50.10320">
    <property type="entry name" value="LmbE-like"/>
    <property type="match status" value="1"/>
</dbReference>
<dbReference type="InterPro" id="IPR024078">
    <property type="entry name" value="LmbE-like_dom_sf"/>
</dbReference>
<dbReference type="Pfam" id="PF02585">
    <property type="entry name" value="PIG-L"/>
    <property type="match status" value="1"/>
</dbReference>
<gene>
    <name evidence="2" type="ORF">SAMN06309945_0478</name>
</gene>
<proteinExistence type="predicted"/>
<dbReference type="SUPFAM" id="SSF102588">
    <property type="entry name" value="LmbE-like"/>
    <property type="match status" value="1"/>
</dbReference>
<evidence type="ECO:0000256" key="1">
    <source>
        <dbReference type="ARBA" id="ARBA00022833"/>
    </source>
</evidence>
<name>A0A1T5II74_9MICO</name>
<dbReference type="EMBL" id="FUZP01000001">
    <property type="protein sequence ID" value="SKC38809.1"/>
    <property type="molecule type" value="Genomic_DNA"/>
</dbReference>
<accession>A0A1T5II74</accession>
<keyword evidence="1" id="KW-0862">Zinc</keyword>
<dbReference type="OrthoDB" id="158614at2"/>
<evidence type="ECO:0000313" key="3">
    <source>
        <dbReference type="Proteomes" id="UP000190857"/>
    </source>
</evidence>
<organism evidence="2 3">
    <name type="scientific">Okibacterium fritillariae</name>
    <dbReference type="NCBI Taxonomy" id="123320"/>
    <lineage>
        <taxon>Bacteria</taxon>
        <taxon>Bacillati</taxon>
        <taxon>Actinomycetota</taxon>
        <taxon>Actinomycetes</taxon>
        <taxon>Micrococcales</taxon>
        <taxon>Microbacteriaceae</taxon>
        <taxon>Okibacterium</taxon>
    </lineage>
</organism>
<dbReference type="GO" id="GO:0016811">
    <property type="term" value="F:hydrolase activity, acting on carbon-nitrogen (but not peptide) bonds, in linear amides"/>
    <property type="evidence" value="ECO:0007669"/>
    <property type="project" value="TreeGrafter"/>
</dbReference>
<dbReference type="AlphaFoldDB" id="A0A1T5II74"/>
<dbReference type="STRING" id="123320.SAMN06309945_0478"/>
<reference evidence="2 3" key="1">
    <citation type="submission" date="2017-02" db="EMBL/GenBank/DDBJ databases">
        <authorList>
            <person name="Peterson S.W."/>
        </authorList>
    </citation>
    <scope>NUCLEOTIDE SEQUENCE [LARGE SCALE GENOMIC DNA]</scope>
    <source>
        <strain evidence="2 3">VKM Ac-2059</strain>
    </source>
</reference>
<keyword evidence="3" id="KW-1185">Reference proteome</keyword>
<dbReference type="Proteomes" id="UP000190857">
    <property type="component" value="Unassembled WGS sequence"/>
</dbReference>
<protein>
    <submittedName>
        <fullName evidence="2">N-acetyl-1-D-myo-inositol-2-amino-2-deoxy-alpha-D-glucopyranoside deacetylase</fullName>
    </submittedName>
</protein>
<evidence type="ECO:0000313" key="2">
    <source>
        <dbReference type="EMBL" id="SKC38809.1"/>
    </source>
</evidence>
<sequence length="270" mass="28868">MTSEPVELLGIRPTRVAFLHAHPDDETLATGHLIAWLTDSGCEVHIVTGSRGERGEVVPGPLSALEGTPALVDERERELERALTALAGDSVALHHVFLGASGARADGLPARRYLDSGMRWGADGFAEADGTADARSLSLAPLDEVTADLVAALDRVRPDLVVGYDERGGYGHPDHVRMREAGFAAARQLDLPFAEVVESPAEAEAFHFDAAPAAAAQTHVFRRDFAAQHPRVMAALGAHQSQLRVDGDDVVHSGGQRQHVPSVETLRLVR</sequence>
<dbReference type="PANTHER" id="PTHR12993">
    <property type="entry name" value="N-ACETYLGLUCOSAMINYL-PHOSPHATIDYLINOSITOL DE-N-ACETYLASE-RELATED"/>
    <property type="match status" value="1"/>
</dbReference>
<dbReference type="InterPro" id="IPR003737">
    <property type="entry name" value="GlcNAc_PI_deacetylase-related"/>
</dbReference>
<dbReference type="PANTHER" id="PTHR12993:SF11">
    <property type="entry name" value="N-ACETYLGLUCOSAMINYL-PHOSPHATIDYLINOSITOL DE-N-ACETYLASE"/>
    <property type="match status" value="1"/>
</dbReference>
<dbReference type="RefSeq" id="WP_079726693.1">
    <property type="nucleotide sequence ID" value="NZ_FUZP01000001.1"/>
</dbReference>
<dbReference type="GO" id="GO:0016137">
    <property type="term" value="P:glycoside metabolic process"/>
    <property type="evidence" value="ECO:0007669"/>
    <property type="project" value="UniProtKB-ARBA"/>
</dbReference>